<protein>
    <recommendedName>
        <fullName evidence="3">LamG-like jellyroll fold domain-containing protein</fullName>
    </recommendedName>
</protein>
<dbReference type="PROSITE" id="PS51257">
    <property type="entry name" value="PROKAR_LIPOPROTEIN"/>
    <property type="match status" value="1"/>
</dbReference>
<sequence>MRLVVICFILSLIVGCGGGGGSNSATGVTDLTYKFDESSGATAANSSASFFNGTIYGANRVAGKSGNALHFGSSGARVEIPMLDPNKAGQPGYYLQLPFETNTISIDSWISLDSISLNSIHQIVGSGDGGLTSFRFQINNGKLELAVNDNFLWKSVILGNQVLTAGAWHHVAVTYNGTLATLYIDGAPDATNNITYQIPTNYNTLYVADIGEGPDHQLLGVIDELRISKKLRSGAEIAAYYQATR</sequence>
<proteinExistence type="predicted"/>
<reference evidence="2" key="1">
    <citation type="submission" date="2020-06" db="EMBL/GenBank/DDBJ databases">
        <title>Draft genomic sequecing of Geomonas sp. Red745.</title>
        <authorList>
            <person name="Itoh H."/>
            <person name="Xu Z.X."/>
            <person name="Ushijima N."/>
            <person name="Masuda Y."/>
            <person name="Shiratori Y."/>
            <person name="Senoo K."/>
        </authorList>
    </citation>
    <scope>NUCLEOTIDE SEQUENCE [LARGE SCALE GENOMIC DNA]</scope>
    <source>
        <strain evidence="2">Red745</strain>
    </source>
</reference>
<dbReference type="AlphaFoldDB" id="A0A6V8N4Y8"/>
<dbReference type="EMBL" id="BLXZ01000001">
    <property type="protein sequence ID" value="GFO66897.1"/>
    <property type="molecule type" value="Genomic_DNA"/>
</dbReference>
<keyword evidence="2" id="KW-1185">Reference proteome</keyword>
<evidence type="ECO:0000313" key="1">
    <source>
        <dbReference type="EMBL" id="GFO66897.1"/>
    </source>
</evidence>
<dbReference type="Gene3D" id="2.60.120.200">
    <property type="match status" value="1"/>
</dbReference>
<dbReference type="RefSeq" id="WP_183359420.1">
    <property type="nucleotide sequence ID" value="NZ_BLXZ01000001.1"/>
</dbReference>
<name>A0A6V8N4Y8_9BACT</name>
<dbReference type="Proteomes" id="UP000587586">
    <property type="component" value="Unassembled WGS sequence"/>
</dbReference>
<dbReference type="SUPFAM" id="SSF49899">
    <property type="entry name" value="Concanavalin A-like lectins/glucanases"/>
    <property type="match status" value="1"/>
</dbReference>
<comment type="caution">
    <text evidence="1">The sequence shown here is derived from an EMBL/GenBank/DDBJ whole genome shotgun (WGS) entry which is preliminary data.</text>
</comment>
<organism evidence="1 2">
    <name type="scientific">Geomonas limicola</name>
    <dbReference type="NCBI Taxonomy" id="2740186"/>
    <lineage>
        <taxon>Bacteria</taxon>
        <taxon>Pseudomonadati</taxon>
        <taxon>Thermodesulfobacteriota</taxon>
        <taxon>Desulfuromonadia</taxon>
        <taxon>Geobacterales</taxon>
        <taxon>Geobacteraceae</taxon>
        <taxon>Geomonas</taxon>
    </lineage>
</organism>
<evidence type="ECO:0008006" key="3">
    <source>
        <dbReference type="Google" id="ProtNLM"/>
    </source>
</evidence>
<gene>
    <name evidence="1" type="ORF">GMLC_04760</name>
</gene>
<dbReference type="Pfam" id="PF13385">
    <property type="entry name" value="Laminin_G_3"/>
    <property type="match status" value="1"/>
</dbReference>
<evidence type="ECO:0000313" key="2">
    <source>
        <dbReference type="Proteomes" id="UP000587586"/>
    </source>
</evidence>
<dbReference type="InterPro" id="IPR013320">
    <property type="entry name" value="ConA-like_dom_sf"/>
</dbReference>
<accession>A0A6V8N4Y8</accession>